<dbReference type="EMBL" id="DVKT01000001">
    <property type="protein sequence ID" value="HIT38445.1"/>
    <property type="molecule type" value="Genomic_DNA"/>
</dbReference>
<evidence type="ECO:0000313" key="2">
    <source>
        <dbReference type="EMBL" id="HIT38445.1"/>
    </source>
</evidence>
<dbReference type="InterPro" id="IPR043729">
    <property type="entry name" value="DUF5672"/>
</dbReference>
<organism evidence="2 3">
    <name type="scientific">Candidatus Caccoplasma intestinavium</name>
    <dbReference type="NCBI Taxonomy" id="2840716"/>
    <lineage>
        <taxon>Bacteria</taxon>
        <taxon>Pseudomonadati</taxon>
        <taxon>Bacteroidota</taxon>
        <taxon>Bacteroidia</taxon>
        <taxon>Bacteroidales</taxon>
        <taxon>Bacteroidaceae</taxon>
        <taxon>Bacteroidaceae incertae sedis</taxon>
        <taxon>Candidatus Caccoplasma</taxon>
    </lineage>
</organism>
<name>A0A9D1GCF2_9BACT</name>
<accession>A0A9D1GCF2</accession>
<comment type="caution">
    <text evidence="2">The sequence shown here is derived from an EMBL/GenBank/DDBJ whole genome shotgun (WGS) entry which is preliminary data.</text>
</comment>
<proteinExistence type="predicted"/>
<sequence length="262" mass="31016">MAVHTLVKIVIPLYRLPLSQAEETAIKHTARILQSYPICFIIPEGLPKAPLERLIPQAGIMSVSNHWLGRENGISGYNDMMMSKDFYSLFADTEYILVCQPDAWIFRDELEKWCRKSYDYIGAPWIRPEKYDRFLPQLWLRLQKIFRHTDISRQDLFDKVGNGGLSLRRINSFIEACERYENEIIRFRKHCHHHYNEDVFWAIIPRNFKYPTAQEALGFAFDEKPELCYERNGQKLPFGCHGWSKERLYPFWKPFIPASPHS</sequence>
<dbReference type="Pfam" id="PF18922">
    <property type="entry name" value="DUF5672"/>
    <property type="match status" value="1"/>
</dbReference>
<protein>
    <recommendedName>
        <fullName evidence="1">DUF5672 domain-containing protein</fullName>
    </recommendedName>
</protein>
<feature type="domain" description="DUF5672" evidence="1">
    <location>
        <begin position="62"/>
        <end position="241"/>
    </location>
</feature>
<dbReference type="Proteomes" id="UP000886722">
    <property type="component" value="Unassembled WGS sequence"/>
</dbReference>
<dbReference type="AlphaFoldDB" id="A0A9D1GCF2"/>
<reference evidence="2" key="1">
    <citation type="submission" date="2020-10" db="EMBL/GenBank/DDBJ databases">
        <authorList>
            <person name="Gilroy R."/>
        </authorList>
    </citation>
    <scope>NUCLEOTIDE SEQUENCE</scope>
    <source>
        <strain evidence="2">21143</strain>
    </source>
</reference>
<reference evidence="2" key="2">
    <citation type="journal article" date="2021" name="PeerJ">
        <title>Extensive microbial diversity within the chicken gut microbiome revealed by metagenomics and culture.</title>
        <authorList>
            <person name="Gilroy R."/>
            <person name="Ravi A."/>
            <person name="Getino M."/>
            <person name="Pursley I."/>
            <person name="Horton D.L."/>
            <person name="Alikhan N.F."/>
            <person name="Baker D."/>
            <person name="Gharbi K."/>
            <person name="Hall N."/>
            <person name="Watson M."/>
            <person name="Adriaenssens E.M."/>
            <person name="Foster-Nyarko E."/>
            <person name="Jarju S."/>
            <person name="Secka A."/>
            <person name="Antonio M."/>
            <person name="Oren A."/>
            <person name="Chaudhuri R.R."/>
            <person name="La Ragione R."/>
            <person name="Hildebrand F."/>
            <person name="Pallen M.J."/>
        </authorList>
    </citation>
    <scope>NUCLEOTIDE SEQUENCE</scope>
    <source>
        <strain evidence="2">21143</strain>
    </source>
</reference>
<evidence type="ECO:0000259" key="1">
    <source>
        <dbReference type="Pfam" id="PF18922"/>
    </source>
</evidence>
<gene>
    <name evidence="2" type="ORF">IAD06_00170</name>
</gene>
<evidence type="ECO:0000313" key="3">
    <source>
        <dbReference type="Proteomes" id="UP000886722"/>
    </source>
</evidence>